<feature type="compositionally biased region" description="Low complexity" evidence="1">
    <location>
        <begin position="42"/>
        <end position="53"/>
    </location>
</feature>
<name>A0A2I0SMT8_9ACTN</name>
<evidence type="ECO:0000313" key="3">
    <source>
        <dbReference type="Proteomes" id="UP000236178"/>
    </source>
</evidence>
<evidence type="ECO:0000313" key="2">
    <source>
        <dbReference type="EMBL" id="PKT71245.1"/>
    </source>
</evidence>
<dbReference type="OrthoDB" id="3322489at2"/>
<dbReference type="EMBL" id="PJOS01000037">
    <property type="protein sequence ID" value="PKT71245.1"/>
    <property type="molecule type" value="Genomic_DNA"/>
</dbReference>
<keyword evidence="3" id="KW-1185">Reference proteome</keyword>
<feature type="region of interest" description="Disordered" evidence="1">
    <location>
        <begin position="149"/>
        <end position="191"/>
    </location>
</feature>
<accession>A0A2I0SMT8</accession>
<comment type="caution">
    <text evidence="2">The sequence shown here is derived from an EMBL/GenBank/DDBJ whole genome shotgun (WGS) entry which is preliminary data.</text>
</comment>
<dbReference type="AlphaFoldDB" id="A0A2I0SMT8"/>
<evidence type="ECO:0000256" key="1">
    <source>
        <dbReference type="SAM" id="MobiDB-lite"/>
    </source>
</evidence>
<feature type="region of interest" description="Disordered" evidence="1">
    <location>
        <begin position="1"/>
        <end position="55"/>
    </location>
</feature>
<feature type="compositionally biased region" description="Low complexity" evidence="1">
    <location>
        <begin position="14"/>
        <end position="29"/>
    </location>
</feature>
<feature type="compositionally biased region" description="Basic and acidic residues" evidence="1">
    <location>
        <begin position="76"/>
        <end position="86"/>
    </location>
</feature>
<sequence length="191" mass="19781">MVVDFKAAGRPAGASDTPVSTSSSDDAAANPGRLDVQFTVLPGRGRPGSPVPGQAFRVRDTWDDYSFKTTSHLLRVDPGGEIRETGRGPAGALGTEDAELRGSPNAASTGSSSSRNMNGRASRAAICTTPASDRVTYGLNVPAKCKVWTVPAGASQPGYRGRSQRGNGTYPGRCPSGNHGHTRRAAPGDSR</sequence>
<organism evidence="2 3">
    <name type="scientific">Streptomyces populi</name>
    <dbReference type="NCBI Taxonomy" id="2058924"/>
    <lineage>
        <taxon>Bacteria</taxon>
        <taxon>Bacillati</taxon>
        <taxon>Actinomycetota</taxon>
        <taxon>Actinomycetes</taxon>
        <taxon>Kitasatosporales</taxon>
        <taxon>Streptomycetaceae</taxon>
        <taxon>Streptomyces</taxon>
    </lineage>
</organism>
<proteinExistence type="predicted"/>
<feature type="compositionally biased region" description="Low complexity" evidence="1">
    <location>
        <begin position="102"/>
        <end position="122"/>
    </location>
</feature>
<feature type="region of interest" description="Disordered" evidence="1">
    <location>
        <begin position="76"/>
        <end position="122"/>
    </location>
</feature>
<reference evidence="2 3" key="1">
    <citation type="submission" date="2017-12" db="EMBL/GenBank/DDBJ databases">
        <title>Streptomyces populusis sp. nov., a novel endophytic actinobacterium isolated from stems of Populus adenopoda Maxim.</title>
        <authorList>
            <person name="Wang Z."/>
        </authorList>
    </citation>
    <scope>NUCLEOTIDE SEQUENCE [LARGE SCALE GENOMIC DNA]</scope>
    <source>
        <strain evidence="2 3">A249</strain>
    </source>
</reference>
<gene>
    <name evidence="2" type="ORF">CW362_20210</name>
</gene>
<dbReference type="Proteomes" id="UP000236178">
    <property type="component" value="Unassembled WGS sequence"/>
</dbReference>
<protein>
    <submittedName>
        <fullName evidence="2">Uncharacterized protein</fullName>
    </submittedName>
</protein>